<gene>
    <name evidence="1" type="ORF">ACFFMS_31100</name>
</gene>
<accession>A0ABV5WPU7</accession>
<evidence type="ECO:0000313" key="2">
    <source>
        <dbReference type="Proteomes" id="UP001589609"/>
    </source>
</evidence>
<dbReference type="RefSeq" id="WP_205650957.1">
    <property type="nucleotide sequence ID" value="NZ_SCFM01000025.1"/>
</dbReference>
<protein>
    <submittedName>
        <fullName evidence="1">Uncharacterized protein</fullName>
    </submittedName>
</protein>
<keyword evidence="2" id="KW-1185">Reference proteome</keyword>
<evidence type="ECO:0000313" key="1">
    <source>
        <dbReference type="EMBL" id="MFB9762674.1"/>
    </source>
</evidence>
<dbReference type="Proteomes" id="UP001589609">
    <property type="component" value="Unassembled WGS sequence"/>
</dbReference>
<sequence length="105" mass="12176">MIVTFSKFCEPGERMPSDLLVICYENDISFQTLTPSRCEELLEKGMIWNDPTTDPVSEAEPIIMFFPFSFPPDPIFQFIPLLIFILRDKAPFVFQAFIRPGRQIP</sequence>
<proteinExistence type="predicted"/>
<organism evidence="1 2">
    <name type="scientific">Ectobacillus funiculus</name>
    <dbReference type="NCBI Taxonomy" id="137993"/>
    <lineage>
        <taxon>Bacteria</taxon>
        <taxon>Bacillati</taxon>
        <taxon>Bacillota</taxon>
        <taxon>Bacilli</taxon>
        <taxon>Bacillales</taxon>
        <taxon>Bacillaceae</taxon>
        <taxon>Ectobacillus</taxon>
    </lineage>
</organism>
<name>A0ABV5WPU7_9BACI</name>
<comment type="caution">
    <text evidence="1">The sequence shown here is derived from an EMBL/GenBank/DDBJ whole genome shotgun (WGS) entry which is preliminary data.</text>
</comment>
<reference evidence="1 2" key="1">
    <citation type="submission" date="2024-09" db="EMBL/GenBank/DDBJ databases">
        <authorList>
            <person name="Sun Q."/>
            <person name="Mori K."/>
        </authorList>
    </citation>
    <scope>NUCLEOTIDE SEQUENCE [LARGE SCALE GENOMIC DNA]</scope>
    <source>
        <strain evidence="1 2">JCM 11201</strain>
    </source>
</reference>
<dbReference type="EMBL" id="JBHMAF010000200">
    <property type="protein sequence ID" value="MFB9762674.1"/>
    <property type="molecule type" value="Genomic_DNA"/>
</dbReference>